<comment type="caution">
    <text evidence="1">The sequence shown here is derived from an EMBL/GenBank/DDBJ whole genome shotgun (WGS) entry which is preliminary data.</text>
</comment>
<protein>
    <submittedName>
        <fullName evidence="1">Uncharacterized protein</fullName>
    </submittedName>
</protein>
<name>A0ABR3B8Y4_PHYBL</name>
<gene>
    <name evidence="1" type="ORF">J3Q64DRAFT_1623511</name>
</gene>
<keyword evidence="2" id="KW-1185">Reference proteome</keyword>
<proteinExistence type="predicted"/>
<evidence type="ECO:0000313" key="1">
    <source>
        <dbReference type="EMBL" id="KAL0092519.1"/>
    </source>
</evidence>
<feature type="non-terminal residue" evidence="1">
    <location>
        <position position="1"/>
    </location>
</feature>
<evidence type="ECO:0000313" key="2">
    <source>
        <dbReference type="Proteomes" id="UP001448207"/>
    </source>
</evidence>
<feature type="non-terminal residue" evidence="1">
    <location>
        <position position="237"/>
    </location>
</feature>
<reference evidence="1 2" key="1">
    <citation type="submission" date="2024-04" db="EMBL/GenBank/DDBJ databases">
        <title>Symmetric and asymmetric DNA N6-adenine methylation regulates different biological responses in Mucorales.</title>
        <authorList>
            <consortium name="Lawrence Berkeley National Laboratory"/>
            <person name="Lax C."/>
            <person name="Mondo S.J."/>
            <person name="Osorio-Concepcion M."/>
            <person name="Muszewska A."/>
            <person name="Corrochano-Luque M."/>
            <person name="Gutierrez G."/>
            <person name="Riley R."/>
            <person name="Lipzen A."/>
            <person name="Guo J."/>
            <person name="Hundley H."/>
            <person name="Amirebrahimi M."/>
            <person name="Ng V."/>
            <person name="Lorenzo-Gutierrez D."/>
            <person name="Binder U."/>
            <person name="Yang J."/>
            <person name="Song Y."/>
            <person name="Canovas D."/>
            <person name="Navarro E."/>
            <person name="Freitag M."/>
            <person name="Gabaldon T."/>
            <person name="Grigoriev I.V."/>
            <person name="Corrochano L.M."/>
            <person name="Nicolas F.E."/>
            <person name="Garre V."/>
        </authorList>
    </citation>
    <scope>NUCLEOTIDE SEQUENCE [LARGE SCALE GENOMIC DNA]</scope>
    <source>
        <strain evidence="1 2">L51</strain>
    </source>
</reference>
<dbReference type="EMBL" id="JBCLYO010000002">
    <property type="protein sequence ID" value="KAL0092519.1"/>
    <property type="molecule type" value="Genomic_DNA"/>
</dbReference>
<sequence>PRWHNQSYMLFLALRQHPDNSLPRTDLIKAALALDKKMSEERDLPRVFRGKTPMNSASAILTNNSDGYFIPFKPHGSRSMHFKLAETPKKFEKACLEYRQWEEHLEREKWPDYFGYEEKIEPLVHEEEITEFDEFIASRLRARQANLHPSNGRILEDESVKDKEKELEITHVSYEQRHTEHLHNIGNMPTSWKDLVRVDKGKGVFAVRPLPQKIPLGFYFGAPMPEDKFESLKESVG</sequence>
<organism evidence="1 2">
    <name type="scientific">Phycomyces blakesleeanus</name>
    <dbReference type="NCBI Taxonomy" id="4837"/>
    <lineage>
        <taxon>Eukaryota</taxon>
        <taxon>Fungi</taxon>
        <taxon>Fungi incertae sedis</taxon>
        <taxon>Mucoromycota</taxon>
        <taxon>Mucoromycotina</taxon>
        <taxon>Mucoromycetes</taxon>
        <taxon>Mucorales</taxon>
        <taxon>Phycomycetaceae</taxon>
        <taxon>Phycomyces</taxon>
    </lineage>
</organism>
<dbReference type="Proteomes" id="UP001448207">
    <property type="component" value="Unassembled WGS sequence"/>
</dbReference>
<accession>A0ABR3B8Y4</accession>